<name>A0A8H4GVR2_9EURO</name>
<reference evidence="7" key="1">
    <citation type="journal article" date="2020" name="bioRxiv">
        <title>Genomic and phenotypic heterogeneity of clinical isolates of the human pathogens Aspergillus fumigatus, Aspergillus lentulus and Aspergillus fumigatiaffinis.</title>
        <authorList>
            <person name="dos Santos R.A.C."/>
            <person name="Steenwyk J.L."/>
            <person name="Rivero-Menendez O."/>
            <person name="Mead M.E."/>
            <person name="Silva L.P."/>
            <person name="Bastos R.W."/>
            <person name="Alastruey-Izquierdo A."/>
            <person name="Goldman G.H."/>
            <person name="Rokas A."/>
        </authorList>
    </citation>
    <scope>NUCLEOTIDE SEQUENCE</scope>
    <source>
        <strain evidence="7">CNM-CM6805</strain>
    </source>
</reference>
<dbReference type="GO" id="GO:0046872">
    <property type="term" value="F:metal ion binding"/>
    <property type="evidence" value="ECO:0007669"/>
    <property type="project" value="UniProtKB-KW"/>
</dbReference>
<dbReference type="PROSITE" id="PS51891">
    <property type="entry name" value="CENP_V_GFA"/>
    <property type="match status" value="1"/>
</dbReference>
<dbReference type="SUPFAM" id="SSF51316">
    <property type="entry name" value="Mss4-like"/>
    <property type="match status" value="1"/>
</dbReference>
<evidence type="ECO:0000313" key="7">
    <source>
        <dbReference type="EMBL" id="KAF4236912.1"/>
    </source>
</evidence>
<evidence type="ECO:0000256" key="5">
    <source>
        <dbReference type="SAM" id="MobiDB-lite"/>
    </source>
</evidence>
<evidence type="ECO:0000256" key="1">
    <source>
        <dbReference type="ARBA" id="ARBA00005495"/>
    </source>
</evidence>
<dbReference type="PANTHER" id="PTHR33337">
    <property type="entry name" value="GFA DOMAIN-CONTAINING PROTEIN"/>
    <property type="match status" value="1"/>
</dbReference>
<sequence length="1082" mass="121242">MTTNTAENTLFPMEGGCACGLIRYRLETRPIIIHCCHCTSCQRETGTAFALNAVIESTLVTLLPSSTPTVPASAETPAKPAGPAPAITDKNQAVEPELILTPSESGKGQNIARCPKCRVAVWSNYAGAGPYCRFVRVGTLDEAWRVGPDVHIYTRRATLLPLSVLAYPSLNSNPPTVPRKCIPLFGDIGESEAWFIANLQCNYAYRIREGSPDEDGEDFDDDVEQDFTSVDAQPLSTNSEVLRQKFLDCVCELLSHTKGGKFVTAAALREREDGVEVDIARNDGLNADDEEYMDSLKQFLAMQAREISHPALAEYSHTFLETTITYSSARVDAQAEAVAQILKGTLVRPLQRAIAGEYTADTCLLGCCSAPLQSVSTHAASLVVRFLNFDHWSSGQDPSGQRQEMVELAAATVRPPQVTQGALERMLPSVDSHRVIRVWRVLARPVTNLRILSQIARLLPNFRNITFIPISRPAPVKLQSGQVPTIQEAWKSLGLSRGRRPNRGFPPALTGKTDDFRSGCCSELVTHCEIQLLTRYEAEPSLVPTLPYFGCSKKTCFLCDSFLKLSPLNIRTRGRHGKCHPLWAIQPCDSEDARQRLKNLCKIVKQKIKARRNPRHNPPPVAIQQSSAVSELKSTDMLELVRQSKNLKIVDQQARELREKWRILFLATRRSEDHWLGIWFPRDTARPRLIWAPIYSPEWGFHYPYFEPYLGPNHGLLFTIPFVENKRRNLELDHVLTIYYRDYDTVANKSVHAAVEACPGMSTPHNMFGDYVVMSGQYGSHTGTADHAFKDMTLADFRHALDWFSTDFDETVREIPSGGSSVLAVQVSSPLEQNSSGRNLFTSVAVDRDFPSTSYVSPLSRALGLPIRVCQLDPVDRADETSEEETSWTNPYTQILMTEIDLESDNWGKTRRHVDIHGSVLLRRLDGEDLDLAMTKHMCFYSLEVLKPLFEKALAGEVSRQDVLDEITLEKSTAWKPIDAYTGVVVEQPRPQRGFVRRLGGSGWDVEESGLASFALLFGDDVEEDKKPLYRHLKVDIARCALERIKSEGLRQNEQLMAMIRRWKVSSSEWVRRVGRGFDGTF</sequence>
<dbReference type="InterPro" id="IPR027796">
    <property type="entry name" value="OTT_1508_deam-like"/>
</dbReference>
<dbReference type="InterPro" id="IPR011057">
    <property type="entry name" value="Mss4-like_sf"/>
</dbReference>
<proteinExistence type="inferred from homology"/>
<dbReference type="OrthoDB" id="4496575at2759"/>
<accession>A0A8H4GVR2</accession>
<evidence type="ECO:0000256" key="4">
    <source>
        <dbReference type="ARBA" id="ARBA00023239"/>
    </source>
</evidence>
<keyword evidence="4" id="KW-0456">Lyase</keyword>
<keyword evidence="2" id="KW-0479">Metal-binding</keyword>
<dbReference type="Proteomes" id="UP000653565">
    <property type="component" value="Unassembled WGS sequence"/>
</dbReference>
<dbReference type="EMBL" id="JAAAPX010000048">
    <property type="protein sequence ID" value="KAF4236912.1"/>
    <property type="molecule type" value="Genomic_DNA"/>
</dbReference>
<comment type="caution">
    <text evidence="7">The sequence shown here is derived from an EMBL/GenBank/DDBJ whole genome shotgun (WGS) entry which is preliminary data.</text>
</comment>
<dbReference type="InterPro" id="IPR006913">
    <property type="entry name" value="CENP-V/GFA"/>
</dbReference>
<dbReference type="PANTHER" id="PTHR33337:SF33">
    <property type="entry name" value="CENP-V_GFA DOMAIN-CONTAINING PROTEIN"/>
    <property type="match status" value="1"/>
</dbReference>
<keyword evidence="8" id="KW-1185">Reference proteome</keyword>
<organism evidence="7 8">
    <name type="scientific">Aspergillus fumigatiaffinis</name>
    <dbReference type="NCBI Taxonomy" id="340414"/>
    <lineage>
        <taxon>Eukaryota</taxon>
        <taxon>Fungi</taxon>
        <taxon>Dikarya</taxon>
        <taxon>Ascomycota</taxon>
        <taxon>Pezizomycotina</taxon>
        <taxon>Eurotiomycetes</taxon>
        <taxon>Eurotiomycetidae</taxon>
        <taxon>Eurotiales</taxon>
        <taxon>Aspergillaceae</taxon>
        <taxon>Aspergillus</taxon>
        <taxon>Aspergillus subgen. Fumigati</taxon>
    </lineage>
</organism>
<feature type="compositionally biased region" description="Low complexity" evidence="5">
    <location>
        <begin position="68"/>
        <end position="78"/>
    </location>
</feature>
<dbReference type="AlphaFoldDB" id="A0A8H4GVR2"/>
<evidence type="ECO:0000313" key="8">
    <source>
        <dbReference type="Proteomes" id="UP000653565"/>
    </source>
</evidence>
<feature type="domain" description="CENP-V/GFA" evidence="6">
    <location>
        <begin position="13"/>
        <end position="168"/>
    </location>
</feature>
<dbReference type="Pfam" id="PF04828">
    <property type="entry name" value="GFA"/>
    <property type="match status" value="1"/>
</dbReference>
<comment type="similarity">
    <text evidence="1">Belongs to the Gfa family.</text>
</comment>
<gene>
    <name evidence="7" type="ORF">CNMCM6805_007134</name>
</gene>
<dbReference type="GO" id="GO:0016846">
    <property type="term" value="F:carbon-sulfur lyase activity"/>
    <property type="evidence" value="ECO:0007669"/>
    <property type="project" value="InterPro"/>
</dbReference>
<evidence type="ECO:0000256" key="3">
    <source>
        <dbReference type="ARBA" id="ARBA00022833"/>
    </source>
</evidence>
<protein>
    <recommendedName>
        <fullName evidence="6">CENP-V/GFA domain-containing protein</fullName>
    </recommendedName>
</protein>
<keyword evidence="3" id="KW-0862">Zinc</keyword>
<feature type="region of interest" description="Disordered" evidence="5">
    <location>
        <begin position="68"/>
        <end position="88"/>
    </location>
</feature>
<reference evidence="7" key="2">
    <citation type="submission" date="2020-04" db="EMBL/GenBank/DDBJ databases">
        <authorList>
            <person name="Santos R.A.C."/>
            <person name="Steenwyk J.L."/>
            <person name="Rivero-Menendez O."/>
            <person name="Mead M.E."/>
            <person name="Silva L.P."/>
            <person name="Bastos R.W."/>
            <person name="Alastruey-Izquierdo A."/>
            <person name="Goldman G.H."/>
            <person name="Rokas A."/>
        </authorList>
    </citation>
    <scope>NUCLEOTIDE SEQUENCE</scope>
    <source>
        <strain evidence="7">CNM-CM6805</strain>
    </source>
</reference>
<evidence type="ECO:0000256" key="2">
    <source>
        <dbReference type="ARBA" id="ARBA00022723"/>
    </source>
</evidence>
<evidence type="ECO:0000259" key="6">
    <source>
        <dbReference type="PROSITE" id="PS51891"/>
    </source>
</evidence>
<dbReference type="Pfam" id="PF14441">
    <property type="entry name" value="OTT_1508_deam"/>
    <property type="match status" value="1"/>
</dbReference>
<dbReference type="Gene3D" id="3.90.1590.10">
    <property type="entry name" value="glutathione-dependent formaldehyde- activating enzyme (gfa)"/>
    <property type="match status" value="1"/>
</dbReference>